<keyword evidence="1" id="KW-0812">Transmembrane</keyword>
<keyword evidence="1" id="KW-0472">Membrane</keyword>
<gene>
    <name evidence="3" type="ORF">DFH45_003192</name>
    <name evidence="2" type="ORF">LF65_04433</name>
</gene>
<feature type="transmembrane region" description="Helical" evidence="1">
    <location>
        <begin position="36"/>
        <end position="56"/>
    </location>
</feature>
<evidence type="ECO:0000313" key="3">
    <source>
        <dbReference type="EMBL" id="NRV10229.1"/>
    </source>
</evidence>
<dbReference type="STRING" id="1520.LF65_04433"/>
<evidence type="ECO:0000313" key="4">
    <source>
        <dbReference type="Proteomes" id="UP000031866"/>
    </source>
</evidence>
<dbReference type="KEGG" id="cbei:LF65_04433"/>
<organism evidence="2 4">
    <name type="scientific">Clostridium beijerinckii</name>
    <name type="common">Clostridium MP</name>
    <dbReference type="NCBI Taxonomy" id="1520"/>
    <lineage>
        <taxon>Bacteria</taxon>
        <taxon>Bacillati</taxon>
        <taxon>Bacillota</taxon>
        <taxon>Clostridia</taxon>
        <taxon>Eubacteriales</taxon>
        <taxon>Clostridiaceae</taxon>
        <taxon>Clostridium</taxon>
    </lineage>
</organism>
<protein>
    <submittedName>
        <fullName evidence="2">Uncharacterized protein</fullName>
    </submittedName>
</protein>
<dbReference type="Proteomes" id="UP000821656">
    <property type="component" value="Unassembled WGS sequence"/>
</dbReference>
<dbReference type="AlphaFoldDB" id="A0A0B5QSB0"/>
<evidence type="ECO:0000313" key="2">
    <source>
        <dbReference type="EMBL" id="AJH00973.1"/>
    </source>
</evidence>
<reference evidence="4" key="1">
    <citation type="submission" date="2014-12" db="EMBL/GenBank/DDBJ databases">
        <title>Genome sequence of Clostridium beijerinckii strain 59B.</title>
        <authorList>
            <person name="Little G.T."/>
            <person name="Minton N.P."/>
        </authorList>
    </citation>
    <scope>NUCLEOTIDE SEQUENCE [LARGE SCALE GENOMIC DNA]</scope>
    <source>
        <strain evidence="4">59B</strain>
    </source>
</reference>
<dbReference type="OrthoDB" id="9870307at2"/>
<evidence type="ECO:0000256" key="1">
    <source>
        <dbReference type="SAM" id="Phobius"/>
    </source>
</evidence>
<reference evidence="3" key="3">
    <citation type="submission" date="2020-05" db="EMBL/GenBank/DDBJ databases">
        <title>Genomic insights into acetone-butanol-ethanol (ABE) fermentation by sequencing solventogenic clostridia strains.</title>
        <authorList>
            <person name="Brown S."/>
        </authorList>
    </citation>
    <scope>NUCLEOTIDE SEQUENCE</scope>
    <source>
        <strain evidence="3">DJ126</strain>
    </source>
</reference>
<keyword evidence="1" id="KW-1133">Transmembrane helix</keyword>
<dbReference type="RefSeq" id="WP_041899007.1">
    <property type="nucleotide sequence ID" value="NZ_CP010086.2"/>
</dbReference>
<reference evidence="2" key="2">
    <citation type="submission" date="2016-02" db="EMBL/GenBank/DDBJ databases">
        <title>Genome sequence of Clostridium beijerinckii strain 59B.</title>
        <authorList>
            <person name="Little G.T."/>
            <person name="Minton N.P."/>
        </authorList>
    </citation>
    <scope>NUCLEOTIDE SEQUENCE</scope>
    <source>
        <strain evidence="2">NCIMB 14988</strain>
    </source>
</reference>
<dbReference type="Proteomes" id="UP000031866">
    <property type="component" value="Chromosome"/>
</dbReference>
<proteinExistence type="predicted"/>
<accession>A0A0B5QSB0</accession>
<sequence length="64" mass="7331">MFKRPSFSNGTQKAIQCIWWAVSLLIAIVLKDNLDLKLWEYLCIAVPLILIGDALIRKFIKGKI</sequence>
<dbReference type="EMBL" id="JABSXK010000001">
    <property type="protein sequence ID" value="NRV10229.1"/>
    <property type="molecule type" value="Genomic_DNA"/>
</dbReference>
<name>A0A0B5QSB0_CLOBE</name>
<dbReference type="EMBL" id="CP010086">
    <property type="protein sequence ID" value="AJH00973.1"/>
    <property type="molecule type" value="Genomic_DNA"/>
</dbReference>